<evidence type="ECO:0000313" key="2">
    <source>
        <dbReference type="EMBL" id="SBT16297.1"/>
    </source>
</evidence>
<evidence type="ECO:0000256" key="1">
    <source>
        <dbReference type="SAM" id="SignalP"/>
    </source>
</evidence>
<feature type="chain" id="PRO_5008676903" evidence="1">
    <location>
        <begin position="25"/>
        <end position="340"/>
    </location>
</feature>
<gene>
    <name evidence="2" type="ORF">MGA5115_00377</name>
    <name evidence="3" type="ORF">MGA5116_01938</name>
</gene>
<dbReference type="EMBL" id="FLRB01000012">
    <property type="protein sequence ID" value="SBT21345.1"/>
    <property type="molecule type" value="Genomic_DNA"/>
</dbReference>
<evidence type="ECO:0000313" key="4">
    <source>
        <dbReference type="Proteomes" id="UP000092840"/>
    </source>
</evidence>
<dbReference type="PANTHER" id="PTHR35271">
    <property type="entry name" value="ABC TRANSPORTER, SUBSTRATE-BINDING LIPOPROTEIN-RELATED"/>
    <property type="match status" value="1"/>
</dbReference>
<dbReference type="PANTHER" id="PTHR35271:SF1">
    <property type="entry name" value="ABC TRANSPORTER, SUBSTRATE-BINDING LIPOPROTEIN"/>
    <property type="match status" value="1"/>
</dbReference>
<keyword evidence="1" id="KW-0732">Signal</keyword>
<organism evidence="2 5">
    <name type="scientific">Marinomonas gallaica</name>
    <dbReference type="NCBI Taxonomy" id="1806667"/>
    <lineage>
        <taxon>Bacteria</taxon>
        <taxon>Pseudomonadati</taxon>
        <taxon>Pseudomonadota</taxon>
        <taxon>Gammaproteobacteria</taxon>
        <taxon>Oceanospirillales</taxon>
        <taxon>Oceanospirillaceae</taxon>
        <taxon>Marinomonas</taxon>
    </lineage>
</organism>
<evidence type="ECO:0000313" key="3">
    <source>
        <dbReference type="EMBL" id="SBT21345.1"/>
    </source>
</evidence>
<dbReference type="InterPro" id="IPR007487">
    <property type="entry name" value="ABC_transpt-TYRBP-like"/>
</dbReference>
<sequence length="340" mass="37607">MRQVFYIVSVSISFIFAMAGNASAEDQKTVYMTVWRGCEEACLGFKDYMENMGTPVNIIVRDAKRDKSKLPEFLEEAKRIEPDLVVTWGTSVSKAMIGTYKEYGSATKLGDIPVLFMLVADPLGADIIVSKEESGRPTVTGIRNRISEKVQINAMREYFPVYRVGVLYSSAELNSVLNTEKLRELSLEMGFSLVEETYELDAQGKPIPNQFDRKMAALAAQDIDVVYVGSSSYNLANQDAFTEAAIRYGLPVASAYNSMVTNSSALISVSNKYYRVGQLAANQANKILLDNAQPGSLPIAELSGYSMAINVSVARRMQLYPPIQLLRFADFVNVKIQGIN</sequence>
<dbReference type="Proteomes" id="UP000092840">
    <property type="component" value="Unassembled WGS sequence"/>
</dbReference>
<dbReference type="SUPFAM" id="SSF53822">
    <property type="entry name" value="Periplasmic binding protein-like I"/>
    <property type="match status" value="1"/>
</dbReference>
<evidence type="ECO:0000313" key="5">
    <source>
        <dbReference type="Proteomes" id="UP000092871"/>
    </source>
</evidence>
<reference evidence="2 5" key="2">
    <citation type="submission" date="2016-06" db="EMBL/GenBank/DDBJ databases">
        <authorList>
            <person name="Kjaerup R.B."/>
            <person name="Dalgaard T.S."/>
            <person name="Juul-Madsen H.R."/>
        </authorList>
    </citation>
    <scope>NUCLEOTIDE SEQUENCE [LARGE SCALE GENOMIC DNA]</scope>
    <source>
        <strain evidence="2 5">CECT 5115</strain>
    </source>
</reference>
<dbReference type="Proteomes" id="UP000092871">
    <property type="component" value="Unassembled WGS sequence"/>
</dbReference>
<reference evidence="3 4" key="1">
    <citation type="submission" date="2016-06" db="EMBL/GenBank/DDBJ databases">
        <authorList>
            <person name="Rodrigo-Torres L."/>
            <person name="Arahal D.R."/>
        </authorList>
    </citation>
    <scope>NUCLEOTIDE SEQUENCE [LARGE SCALE GENOMIC DNA]</scope>
    <source>
        <strain evidence="3 4">CECT 5116</strain>
    </source>
</reference>
<feature type="signal peptide" evidence="1">
    <location>
        <begin position="1"/>
        <end position="24"/>
    </location>
</feature>
<dbReference type="AlphaFoldDB" id="A0A1C3JMF0"/>
<proteinExistence type="predicted"/>
<dbReference type="Gene3D" id="3.40.50.2300">
    <property type="match status" value="2"/>
</dbReference>
<dbReference type="Pfam" id="PF04392">
    <property type="entry name" value="ABC_sub_bind"/>
    <property type="match status" value="1"/>
</dbReference>
<protein>
    <submittedName>
        <fullName evidence="2">ABC transporter substrate binding protein</fullName>
    </submittedName>
</protein>
<accession>A0A1C3JMF0</accession>
<dbReference type="EMBL" id="FLRA01000002">
    <property type="protein sequence ID" value="SBT16297.1"/>
    <property type="molecule type" value="Genomic_DNA"/>
</dbReference>
<dbReference type="RefSeq" id="WP_244502934.1">
    <property type="nucleotide sequence ID" value="NZ_FLRA01000002.1"/>
</dbReference>
<name>A0A1C3JMF0_9GAMM</name>
<keyword evidence="4" id="KW-1185">Reference proteome</keyword>
<dbReference type="CDD" id="cd06325">
    <property type="entry name" value="PBP1_ABC_unchar_transporter"/>
    <property type="match status" value="1"/>
</dbReference>
<dbReference type="InterPro" id="IPR028082">
    <property type="entry name" value="Peripla_BP_I"/>
</dbReference>